<accession>A0ABY6QTI7</accession>
<dbReference type="RefSeq" id="WP_267258349.1">
    <property type="nucleotide sequence ID" value="NZ_CP084204.1"/>
</dbReference>
<dbReference type="GeneID" id="95599215"/>
<gene>
    <name evidence="2" type="ORF">LDH80_07185</name>
</gene>
<evidence type="ECO:0000313" key="2">
    <source>
        <dbReference type="EMBL" id="UZX20509.1"/>
    </source>
</evidence>
<evidence type="ECO:0000259" key="1">
    <source>
        <dbReference type="Pfam" id="PF18593"/>
    </source>
</evidence>
<feature type="domain" description="CdiI immunity protein" evidence="1">
    <location>
        <begin position="12"/>
        <end position="66"/>
    </location>
</feature>
<evidence type="ECO:0000313" key="3">
    <source>
        <dbReference type="Proteomes" id="UP001164506"/>
    </source>
</evidence>
<sequence length="75" mass="8169">MPATPWEWRARLPEPAQLLGGWFSQDMPDEFGGHEAALADCLAGTGTGLVARLTGELHDLLALAASTRTARPRRW</sequence>
<dbReference type="Proteomes" id="UP001164506">
    <property type="component" value="Chromosome"/>
</dbReference>
<name>A0ABY6QTI7_9ACTN</name>
<protein>
    <recommendedName>
        <fullName evidence="1">CdiI immunity protein domain-containing protein</fullName>
    </recommendedName>
</protein>
<keyword evidence="3" id="KW-1185">Reference proteome</keyword>
<dbReference type="Pfam" id="PF18593">
    <property type="entry name" value="CdiI_2"/>
    <property type="match status" value="1"/>
</dbReference>
<dbReference type="InterPro" id="IPR041129">
    <property type="entry name" value="CdiI_2"/>
</dbReference>
<reference evidence="2" key="1">
    <citation type="submission" date="2021-09" db="EMBL/GenBank/DDBJ databases">
        <title>Complete genome sequence and metabolic characterization of Streptomyces tanashiensis DSM 731 the producer of antibacterial Kalafungin and diverse secondary metabolites.</title>
        <authorList>
            <person name="Abbasi M.N."/>
            <person name="Anwar M.N."/>
            <person name="Alam K."/>
            <person name="Shoaib M."/>
            <person name="Lin Z."/>
            <person name="Hayat M."/>
            <person name="Ali M.I."/>
            <person name="Malik H.M.T."/>
            <person name="Ahmed I."/>
            <person name="Li A."/>
            <person name="Hailong Wang H."/>
            <person name="Zhang Y."/>
        </authorList>
    </citation>
    <scope>NUCLEOTIDE SEQUENCE</scope>
    <source>
        <strain evidence="2">Kala</strain>
    </source>
</reference>
<organism evidence="2 3">
    <name type="scientific">Streptomyces tanashiensis</name>
    <dbReference type="NCBI Taxonomy" id="67367"/>
    <lineage>
        <taxon>Bacteria</taxon>
        <taxon>Bacillati</taxon>
        <taxon>Actinomycetota</taxon>
        <taxon>Actinomycetes</taxon>
        <taxon>Kitasatosporales</taxon>
        <taxon>Streptomycetaceae</taxon>
        <taxon>Streptomyces</taxon>
    </lineage>
</organism>
<dbReference type="EMBL" id="CP084204">
    <property type="protein sequence ID" value="UZX20509.1"/>
    <property type="molecule type" value="Genomic_DNA"/>
</dbReference>
<proteinExistence type="predicted"/>